<dbReference type="FunFam" id="3.30.70.330:FF:000132">
    <property type="entry name" value="Small nuclear ribonucleoprotein U11/U12 subunit 35"/>
    <property type="match status" value="1"/>
</dbReference>
<dbReference type="InterPro" id="IPR032675">
    <property type="entry name" value="LRR_dom_sf"/>
</dbReference>
<dbReference type="OrthoDB" id="120976at2759"/>
<dbReference type="InterPro" id="IPR035979">
    <property type="entry name" value="RBD_domain_sf"/>
</dbReference>
<dbReference type="GO" id="GO:0003729">
    <property type="term" value="F:mRNA binding"/>
    <property type="evidence" value="ECO:0007669"/>
    <property type="project" value="TreeGrafter"/>
</dbReference>
<feature type="region of interest" description="Disordered" evidence="6">
    <location>
        <begin position="48"/>
        <end position="73"/>
    </location>
</feature>
<reference evidence="8 9" key="1">
    <citation type="submission" date="2008-07" db="EMBL/GenBank/DDBJ databases">
        <authorList>
            <person name="El-Sayed N."/>
            <person name="Caler E."/>
            <person name="Inman J."/>
            <person name="Amedeo P."/>
            <person name="Hass B."/>
            <person name="Wortman J."/>
        </authorList>
    </citation>
    <scope>NUCLEOTIDE SEQUENCE [LARGE SCALE GENOMIC DNA]</scope>
    <source>
        <strain evidence="9">ATCC 50983 / TXsc</strain>
    </source>
</reference>
<evidence type="ECO:0000256" key="4">
    <source>
        <dbReference type="ARBA" id="ARBA00023274"/>
    </source>
</evidence>
<dbReference type="GO" id="GO:0000398">
    <property type="term" value="P:mRNA splicing, via spliceosome"/>
    <property type="evidence" value="ECO:0007669"/>
    <property type="project" value="TreeGrafter"/>
</dbReference>
<dbReference type="EMBL" id="GG670703">
    <property type="protein sequence ID" value="EER20196.1"/>
    <property type="molecule type" value="Genomic_DNA"/>
</dbReference>
<dbReference type="InParanoid" id="C5K5N9"/>
<feature type="region of interest" description="Disordered" evidence="6">
    <location>
        <begin position="184"/>
        <end position="304"/>
    </location>
</feature>
<evidence type="ECO:0000256" key="6">
    <source>
        <dbReference type="SAM" id="MobiDB-lite"/>
    </source>
</evidence>
<name>C5K5N9_PERM5</name>
<feature type="compositionally biased region" description="Basic and acidic residues" evidence="6">
    <location>
        <begin position="813"/>
        <end position="829"/>
    </location>
</feature>
<dbReference type="InterPro" id="IPR012677">
    <property type="entry name" value="Nucleotide-bd_a/b_plait_sf"/>
</dbReference>
<dbReference type="SUPFAM" id="SSF54928">
    <property type="entry name" value="RNA-binding domain, RBD"/>
    <property type="match status" value="1"/>
</dbReference>
<feature type="region of interest" description="Disordered" evidence="6">
    <location>
        <begin position="724"/>
        <end position="786"/>
    </location>
</feature>
<dbReference type="RefSeq" id="XP_002788400.1">
    <property type="nucleotide sequence ID" value="XM_002788354.1"/>
</dbReference>
<evidence type="ECO:0000313" key="9">
    <source>
        <dbReference type="Proteomes" id="UP000007800"/>
    </source>
</evidence>
<dbReference type="SMART" id="SM00360">
    <property type="entry name" value="RRM"/>
    <property type="match status" value="1"/>
</dbReference>
<dbReference type="Gene3D" id="3.80.10.10">
    <property type="entry name" value="Ribonuclease Inhibitor"/>
    <property type="match status" value="1"/>
</dbReference>
<dbReference type="GO" id="GO:0071011">
    <property type="term" value="C:precatalytic spliceosome"/>
    <property type="evidence" value="ECO:0007669"/>
    <property type="project" value="TreeGrafter"/>
</dbReference>
<feature type="compositionally biased region" description="Low complexity" evidence="6">
    <location>
        <begin position="224"/>
        <end position="235"/>
    </location>
</feature>
<evidence type="ECO:0000256" key="5">
    <source>
        <dbReference type="PROSITE-ProRule" id="PRU00176"/>
    </source>
</evidence>
<evidence type="ECO:0000256" key="1">
    <source>
        <dbReference type="ARBA" id="ARBA00004123"/>
    </source>
</evidence>
<sequence length="877" mass="97806">MSAQGMPPHLLALFCPRPPQAYEKPQIRKAPVTAHHLTGLADFVEYFEGGEPPEREHGETPLERKKRRAKEKKEKYEELIERLKADYKPQNNDKVSGDPFKTLFVARVAYETTEKQLQRIFGEYGPIRKVTIIHDLEGRSRGYAFIEYDNENSLKQAYKNADGIKVDGRRVLVDVERGRTVSGWIPRRMGGGRGSGRIAKPKSKKNTIPGGPPPSPYGPPEWESGYSSRMSSSWGKGKGIDEGYFGKGKGKGKGGPRWGMDDFGKGRKGYGGPPPYESSWGKGKGKGSRYDDSGPPPHRPVDEFAPRVRDRDRDRARARDDVTAIAIVRGGTLEEIDRAVESVDAIIITTMRNRECSRVSPTCRKLCNIVRDAIESVVLDASSTTVETAGTLGRYVIGVDPLACARVLTGTLAENDYVNLIKDERNPFTDANECSFRRLEDYANLKNLTIRNIRGRECWLRLVETLRRSSWSRVRCLVFERCHLDPSFVHFLASIFPHFAELQFLRFEQCIFLPSTLRRVYLARCLHEGDGRVPKRKHASSEAIDRCYIGKYSEALLHLITAIGRITQVKNLVMTECNLGALQKSLQHLELDENCLFDAGIYPIAQSLASGGFAELETLSLMGNYISTYGFITLLMSLPEAKKLTDVDLSDNQINFVARGQGEEVIDLDIADFMMIYVKAWAESSSKKLHLGLAGNNPCGTVVAAVERAVDILEESKATEGILDFQQRSVRSTSTPSFQEEDEDDDDADSMMADCGSHDSSSEEAASIGSRPAASSSDDDDEDDDANLDLQIGLTALAGGDDGRIPKRSRRGTRVEVTESEVEREQNELHEMMSRNPLWRLRNEEFVSDDDDDQDFEPAVDASEDEALSGLVTDDDM</sequence>
<dbReference type="SUPFAM" id="SSF52047">
    <property type="entry name" value="RNI-like"/>
    <property type="match status" value="1"/>
</dbReference>
<keyword evidence="3" id="KW-0539">Nucleus</keyword>
<dbReference type="Pfam" id="PF00076">
    <property type="entry name" value="RRM_1"/>
    <property type="match status" value="1"/>
</dbReference>
<evidence type="ECO:0000259" key="7">
    <source>
        <dbReference type="PROSITE" id="PS50102"/>
    </source>
</evidence>
<keyword evidence="9" id="KW-1185">Reference proteome</keyword>
<comment type="subcellular location">
    <subcellularLocation>
        <location evidence="1">Nucleus</location>
    </subcellularLocation>
</comment>
<dbReference type="GeneID" id="9053714"/>
<evidence type="ECO:0000256" key="3">
    <source>
        <dbReference type="ARBA" id="ARBA00023242"/>
    </source>
</evidence>
<dbReference type="GO" id="GO:0071004">
    <property type="term" value="C:U2-type prespliceosome"/>
    <property type="evidence" value="ECO:0007669"/>
    <property type="project" value="TreeGrafter"/>
</dbReference>
<feature type="region of interest" description="Disordered" evidence="6">
    <location>
        <begin position="849"/>
        <end position="877"/>
    </location>
</feature>
<evidence type="ECO:0000256" key="2">
    <source>
        <dbReference type="ARBA" id="ARBA00022884"/>
    </source>
</evidence>
<evidence type="ECO:0000313" key="8">
    <source>
        <dbReference type="EMBL" id="EER20196.1"/>
    </source>
</evidence>
<dbReference type="PROSITE" id="PS50102">
    <property type="entry name" value="RRM"/>
    <property type="match status" value="1"/>
</dbReference>
<feature type="domain" description="RRM" evidence="7">
    <location>
        <begin position="101"/>
        <end position="178"/>
    </location>
</feature>
<feature type="compositionally biased region" description="Acidic residues" evidence="6">
    <location>
        <begin position="739"/>
        <end position="749"/>
    </location>
</feature>
<dbReference type="GO" id="GO:0030619">
    <property type="term" value="F:U1 snRNA binding"/>
    <property type="evidence" value="ECO:0007669"/>
    <property type="project" value="InterPro"/>
</dbReference>
<dbReference type="InterPro" id="IPR034143">
    <property type="entry name" value="snRNP70_RRM"/>
</dbReference>
<gene>
    <name evidence="8" type="ORF">Pmar_PMAR015186</name>
</gene>
<dbReference type="InterPro" id="IPR051183">
    <property type="entry name" value="U1_U11-U12_snRNP_70-35kDa"/>
</dbReference>
<dbReference type="InterPro" id="IPR022023">
    <property type="entry name" value="U1snRNP70_N"/>
</dbReference>
<dbReference type="Gene3D" id="3.30.70.330">
    <property type="match status" value="1"/>
</dbReference>
<accession>C5K5N9</accession>
<proteinExistence type="predicted"/>
<feature type="compositionally biased region" description="Pro residues" evidence="6">
    <location>
        <begin position="210"/>
        <end position="219"/>
    </location>
</feature>
<dbReference type="GO" id="GO:0005685">
    <property type="term" value="C:U1 snRNP"/>
    <property type="evidence" value="ECO:0007669"/>
    <property type="project" value="TreeGrafter"/>
</dbReference>
<feature type="region of interest" description="Disordered" evidence="6">
    <location>
        <begin position="798"/>
        <end position="829"/>
    </location>
</feature>
<feature type="compositionally biased region" description="Basic and acidic residues" evidence="6">
    <location>
        <begin position="52"/>
        <end position="63"/>
    </location>
</feature>
<keyword evidence="4 8" id="KW-0687">Ribonucleoprotein</keyword>
<organism evidence="9">
    <name type="scientific">Perkinsus marinus (strain ATCC 50983 / TXsc)</name>
    <dbReference type="NCBI Taxonomy" id="423536"/>
    <lineage>
        <taxon>Eukaryota</taxon>
        <taxon>Sar</taxon>
        <taxon>Alveolata</taxon>
        <taxon>Perkinsozoa</taxon>
        <taxon>Perkinsea</taxon>
        <taxon>Perkinsida</taxon>
        <taxon>Perkinsidae</taxon>
        <taxon>Perkinsus</taxon>
    </lineage>
</organism>
<dbReference type="InterPro" id="IPR000504">
    <property type="entry name" value="RRM_dom"/>
</dbReference>
<dbReference type="Proteomes" id="UP000007800">
    <property type="component" value="Unassembled WGS sequence"/>
</dbReference>
<protein>
    <submittedName>
        <fullName evidence="8">U1 small nuclear ribonucleoprotein 70 kd, putative</fullName>
    </submittedName>
</protein>
<dbReference type="CDD" id="cd12236">
    <property type="entry name" value="RRM_snRNP70"/>
    <property type="match status" value="1"/>
</dbReference>
<dbReference type="PANTHER" id="PTHR13952">
    <property type="entry name" value="U1 SMALL NUCLEAR RIBONUCLEOPROTEIN 70 KD"/>
    <property type="match status" value="1"/>
</dbReference>
<feature type="compositionally biased region" description="Polar residues" evidence="6">
    <location>
        <begin position="726"/>
        <end position="738"/>
    </location>
</feature>
<keyword evidence="2 5" id="KW-0694">RNA-binding</keyword>
<dbReference type="Pfam" id="PF12220">
    <property type="entry name" value="U1snRNP70_N"/>
    <property type="match status" value="1"/>
</dbReference>
<dbReference type="PANTHER" id="PTHR13952:SF5">
    <property type="entry name" value="U1 SMALL NUCLEAR RIBONUCLEOPROTEIN 70 KDA"/>
    <property type="match status" value="1"/>
</dbReference>
<feature type="compositionally biased region" description="Acidic residues" evidence="6">
    <location>
        <begin position="777"/>
        <end position="786"/>
    </location>
</feature>
<dbReference type="AlphaFoldDB" id="C5K5N9"/>